<dbReference type="Proteomes" id="UP001443914">
    <property type="component" value="Unassembled WGS sequence"/>
</dbReference>
<keyword evidence="2" id="KW-1185">Reference proteome</keyword>
<evidence type="ECO:0000313" key="1">
    <source>
        <dbReference type="EMBL" id="KAK9689458.1"/>
    </source>
</evidence>
<accession>A0AAW1IJA4</accession>
<name>A0AAW1IJA4_SAPOF</name>
<protein>
    <submittedName>
        <fullName evidence="1">Uncharacterized protein</fullName>
    </submittedName>
</protein>
<reference evidence="1" key="1">
    <citation type="submission" date="2024-03" db="EMBL/GenBank/DDBJ databases">
        <title>WGS assembly of Saponaria officinalis var. Norfolk2.</title>
        <authorList>
            <person name="Jenkins J."/>
            <person name="Shu S."/>
            <person name="Grimwood J."/>
            <person name="Barry K."/>
            <person name="Goodstein D."/>
            <person name="Schmutz J."/>
            <person name="Leebens-Mack J."/>
            <person name="Osbourn A."/>
        </authorList>
    </citation>
    <scope>NUCLEOTIDE SEQUENCE [LARGE SCALE GENOMIC DNA]</scope>
    <source>
        <strain evidence="1">JIC</strain>
    </source>
</reference>
<sequence>MVLYVFIAAVALFFFAIAVNLLDIVRMNWNTIFEIDETVKRVNEREGCVFQKWLQQMPFPPLPSSLHHVKLGLAGKDALKEDDLDELTSDSFPKDFDVSSISGSEEEHDRVPRALNNINETLIQKLYPVRMISLLSLRITKSCLA</sequence>
<dbReference type="AlphaFoldDB" id="A0AAW1IJA4"/>
<organism evidence="1 2">
    <name type="scientific">Saponaria officinalis</name>
    <name type="common">Common soapwort</name>
    <name type="synonym">Lychnis saponaria</name>
    <dbReference type="NCBI Taxonomy" id="3572"/>
    <lineage>
        <taxon>Eukaryota</taxon>
        <taxon>Viridiplantae</taxon>
        <taxon>Streptophyta</taxon>
        <taxon>Embryophyta</taxon>
        <taxon>Tracheophyta</taxon>
        <taxon>Spermatophyta</taxon>
        <taxon>Magnoliopsida</taxon>
        <taxon>eudicotyledons</taxon>
        <taxon>Gunneridae</taxon>
        <taxon>Pentapetalae</taxon>
        <taxon>Caryophyllales</taxon>
        <taxon>Caryophyllaceae</taxon>
        <taxon>Caryophylleae</taxon>
        <taxon>Saponaria</taxon>
    </lineage>
</organism>
<proteinExistence type="predicted"/>
<gene>
    <name evidence="1" type="ORF">RND81_09G060400</name>
</gene>
<comment type="caution">
    <text evidence="1">The sequence shown here is derived from an EMBL/GenBank/DDBJ whole genome shotgun (WGS) entry which is preliminary data.</text>
</comment>
<evidence type="ECO:0000313" key="2">
    <source>
        <dbReference type="Proteomes" id="UP001443914"/>
    </source>
</evidence>
<dbReference type="EMBL" id="JBDFQZ010000009">
    <property type="protein sequence ID" value="KAK9689458.1"/>
    <property type="molecule type" value="Genomic_DNA"/>
</dbReference>